<feature type="region of interest" description="Disordered" evidence="1">
    <location>
        <begin position="495"/>
        <end position="579"/>
    </location>
</feature>
<evidence type="ECO:0000313" key="2">
    <source>
        <dbReference type="EMBL" id="SSX33793.1"/>
    </source>
</evidence>
<dbReference type="AlphaFoldDB" id="A0A336MYQ2"/>
<reference evidence="2" key="1">
    <citation type="submission" date="2018-07" db="EMBL/GenBank/DDBJ databases">
        <authorList>
            <person name="Quirk P.G."/>
            <person name="Krulwich T.A."/>
        </authorList>
    </citation>
    <scope>NUCLEOTIDE SEQUENCE</scope>
</reference>
<protein>
    <submittedName>
        <fullName evidence="2">CSON006958 protein</fullName>
    </submittedName>
</protein>
<feature type="region of interest" description="Disordered" evidence="1">
    <location>
        <begin position="377"/>
        <end position="408"/>
    </location>
</feature>
<evidence type="ECO:0000256" key="1">
    <source>
        <dbReference type="SAM" id="MobiDB-lite"/>
    </source>
</evidence>
<accession>A0A336MYQ2</accession>
<feature type="compositionally biased region" description="Basic and acidic residues" evidence="1">
    <location>
        <begin position="377"/>
        <end position="393"/>
    </location>
</feature>
<gene>
    <name evidence="2" type="primary">CSON006958</name>
</gene>
<sequence>MADIASLLLSNPKLLTSTVVLHRLGPKEIEEATRRRVSQVFRENSSESIQTEPSFMGFESDSDDGGLQIDETSQDVPISMPNLDLLEDVPKTTRKGVEIEYAHEKNPFYGSATYVPKEARRRKYVPKKVYAETGTQYQKDDLWMLCKDCMDGKTKTKLVELVMGLHEVGIDIPEMKAVLDGSGTIFQLRDALKLLDKKMESTPKVVTHSSVHVKRRLVKSRRPIPALMPLEQESAENPNNETLNLSEALNYDNTNQFLPNYTEEEISMSTFEFSNRNSFQQADPFDLNQYHQRINQQFFSGTSNLNSTTFQECQITTTPCIKPNFYVSIMNPDTSSTANETADDIPKENNKYNTENEILLHQQTKITDDLVSSLDGEKEKIQNSNNKDNHSDQTDNVGGEESNGLGEMVSHDPEIEFNYKENKEEIDVFAIDNSDREAIENSVNTGEIERFPEKTPTDQIFSRFEASTPQPTVHEDDDNEDDQDALQINTDVEFEGDFGDLTDTPELKQKPDTDKKSLERKSILAYEEEIKSDTSTNRNRFSKKNNQDQRNSDNKERFNKRELPDSTTNNPRKRFKFEKKNLNVDPWSPKPDLNSPFKANLFPQQKFYNNPANQSAGQKLFNEFNRICRQRLYQSVCTGGINCNGNHTFPDENLIRSLMVQMNQSEIVKFIGSCYKSVECSIRYFPLLAEYFGRNNMKHHLVDAIQMAESNVLLLVNYKWIVQGLILSGVTTQIAIQTLLDNQKKFMPQANKIIVEIITKTNMESQFLDKLIQISEFQGNVFSAQIVNKLMDTAMNHATEFEKWEILIDNIWEHLSPENQAMLDNQLMENFVQWLQYHKENLI</sequence>
<feature type="compositionally biased region" description="Basic and acidic residues" evidence="1">
    <location>
        <begin position="505"/>
        <end position="532"/>
    </location>
</feature>
<proteinExistence type="predicted"/>
<dbReference type="EMBL" id="UFQT01002626">
    <property type="protein sequence ID" value="SSX33793.1"/>
    <property type="molecule type" value="Genomic_DNA"/>
</dbReference>
<name>A0A336MYQ2_CULSO</name>
<dbReference type="VEuPathDB" id="VectorBase:CSON006958"/>
<organism evidence="2">
    <name type="scientific">Culicoides sonorensis</name>
    <name type="common">Biting midge</name>
    <dbReference type="NCBI Taxonomy" id="179676"/>
    <lineage>
        <taxon>Eukaryota</taxon>
        <taxon>Metazoa</taxon>
        <taxon>Ecdysozoa</taxon>
        <taxon>Arthropoda</taxon>
        <taxon>Hexapoda</taxon>
        <taxon>Insecta</taxon>
        <taxon>Pterygota</taxon>
        <taxon>Neoptera</taxon>
        <taxon>Endopterygota</taxon>
        <taxon>Diptera</taxon>
        <taxon>Nematocera</taxon>
        <taxon>Chironomoidea</taxon>
        <taxon>Ceratopogonidae</taxon>
        <taxon>Ceratopogoninae</taxon>
        <taxon>Culicoides</taxon>
        <taxon>Monoculicoides</taxon>
    </lineage>
</organism>
<feature type="compositionally biased region" description="Basic and acidic residues" evidence="1">
    <location>
        <begin position="545"/>
        <end position="564"/>
    </location>
</feature>